<dbReference type="Pfam" id="PF10400">
    <property type="entry name" value="Vir_act_alpha_C"/>
    <property type="match status" value="1"/>
</dbReference>
<dbReference type="OrthoDB" id="9783723at2"/>
<dbReference type="EMBL" id="LNQN01000001">
    <property type="protein sequence ID" value="KSU85663.1"/>
    <property type="molecule type" value="Genomic_DNA"/>
</dbReference>
<accession>A0A0V8JEX6</accession>
<dbReference type="Pfam" id="PF03551">
    <property type="entry name" value="PadR"/>
    <property type="match status" value="1"/>
</dbReference>
<evidence type="ECO:0000259" key="1">
    <source>
        <dbReference type="Pfam" id="PF03551"/>
    </source>
</evidence>
<dbReference type="RefSeq" id="WP_061970847.1">
    <property type="nucleotide sequence ID" value="NZ_FMAV01000001.1"/>
</dbReference>
<proteinExistence type="predicted"/>
<dbReference type="AlphaFoldDB" id="A0A0V8JEX6"/>
<dbReference type="PANTHER" id="PTHR43252:SF6">
    <property type="entry name" value="NEGATIVE TRANSCRIPTION REGULATOR PADR"/>
    <property type="match status" value="1"/>
</dbReference>
<comment type="caution">
    <text evidence="3">The sequence shown here is derived from an EMBL/GenBank/DDBJ whole genome shotgun (WGS) entry which is preliminary data.</text>
</comment>
<dbReference type="InterPro" id="IPR005149">
    <property type="entry name" value="Tscrpt_reg_PadR_N"/>
</dbReference>
<name>A0A0V8JEX6_9BACL</name>
<dbReference type="SUPFAM" id="SSF46785">
    <property type="entry name" value="Winged helix' DNA-binding domain"/>
    <property type="match status" value="1"/>
</dbReference>
<evidence type="ECO:0000313" key="3">
    <source>
        <dbReference type="EMBL" id="KSU85663.1"/>
    </source>
</evidence>
<sequence>MALKYALLGLLTKNEATGYELNQQFKETMIHFWSAHHTQIYRQLVKMEEEGLVSSQVVHQVDYPDKKIYRLEDKGYDTLLQWLLSKEILPSNLKNDLLLRVSLFQLIPPDEAIAFLERAKEQHMFGHGLMEKWRDSHFPEGQFNQGDLGEYLTSEFGKRYMQHWIDWCDWAIHVIKRTKEKGSDEE</sequence>
<dbReference type="Gene3D" id="1.10.10.10">
    <property type="entry name" value="Winged helix-like DNA-binding domain superfamily/Winged helix DNA-binding domain"/>
    <property type="match status" value="1"/>
</dbReference>
<dbReference type="InterPro" id="IPR036390">
    <property type="entry name" value="WH_DNA-bd_sf"/>
</dbReference>
<organism evidence="3 4">
    <name type="scientific">Fictibacillus enclensis</name>
    <dbReference type="NCBI Taxonomy" id="1017270"/>
    <lineage>
        <taxon>Bacteria</taxon>
        <taxon>Bacillati</taxon>
        <taxon>Bacillota</taxon>
        <taxon>Bacilli</taxon>
        <taxon>Bacillales</taxon>
        <taxon>Fictibacillaceae</taxon>
        <taxon>Fictibacillus</taxon>
    </lineage>
</organism>
<gene>
    <name evidence="3" type="ORF">AS030_09245</name>
</gene>
<dbReference type="InterPro" id="IPR036388">
    <property type="entry name" value="WH-like_DNA-bd_sf"/>
</dbReference>
<protein>
    <submittedName>
        <fullName evidence="3">PadR family transcriptional regulator</fullName>
    </submittedName>
</protein>
<dbReference type="InterPro" id="IPR018309">
    <property type="entry name" value="Tscrpt_reg_PadR_C"/>
</dbReference>
<feature type="domain" description="Transcription regulator PadR N-terminal" evidence="1">
    <location>
        <begin position="7"/>
        <end position="79"/>
    </location>
</feature>
<dbReference type="PANTHER" id="PTHR43252">
    <property type="entry name" value="TRANSCRIPTIONAL REGULATOR YQJI"/>
    <property type="match status" value="1"/>
</dbReference>
<evidence type="ECO:0000313" key="4">
    <source>
        <dbReference type="Proteomes" id="UP000054099"/>
    </source>
</evidence>
<dbReference type="Gene3D" id="6.10.140.190">
    <property type="match status" value="1"/>
</dbReference>
<feature type="domain" description="Transcription regulator PadR C-terminal" evidence="2">
    <location>
        <begin position="93"/>
        <end position="175"/>
    </location>
</feature>
<dbReference type="Proteomes" id="UP000054099">
    <property type="component" value="Unassembled WGS sequence"/>
</dbReference>
<reference evidence="3 4" key="1">
    <citation type="journal article" date="2014" name="Antonie Van Leeuwenhoek">
        <title>Fictibacillus enclensis sp. nov., isolated from marine sediment.</title>
        <authorList>
            <person name="Dastager S.G."/>
            <person name="Mawlankar R."/>
            <person name="Srinivasan K."/>
            <person name="Tang S.K."/>
            <person name="Lee J.C."/>
            <person name="Ramana V.V."/>
            <person name="Shouche Y.S."/>
        </authorList>
    </citation>
    <scope>NUCLEOTIDE SEQUENCE [LARGE SCALE GENOMIC DNA]</scope>
    <source>
        <strain evidence="3 4">NIO-1003</strain>
    </source>
</reference>
<keyword evidence="4" id="KW-1185">Reference proteome</keyword>
<evidence type="ECO:0000259" key="2">
    <source>
        <dbReference type="Pfam" id="PF10400"/>
    </source>
</evidence>